<feature type="transmembrane region" description="Helical" evidence="6">
    <location>
        <begin position="349"/>
        <end position="369"/>
    </location>
</feature>
<organism evidence="8 9">
    <name type="scientific">Herbiconiux gentiana</name>
    <dbReference type="NCBI Taxonomy" id="2970912"/>
    <lineage>
        <taxon>Bacteria</taxon>
        <taxon>Bacillati</taxon>
        <taxon>Actinomycetota</taxon>
        <taxon>Actinomycetes</taxon>
        <taxon>Micrococcales</taxon>
        <taxon>Microbacteriaceae</taxon>
        <taxon>Herbiconiux</taxon>
    </lineage>
</organism>
<evidence type="ECO:0000313" key="9">
    <source>
        <dbReference type="Proteomes" id="UP001165580"/>
    </source>
</evidence>
<name>A0ABT2GEV7_9MICO</name>
<keyword evidence="2" id="KW-1003">Cell membrane</keyword>
<gene>
    <name evidence="8" type="ORF">NVV95_09365</name>
</gene>
<feature type="transmembrane region" description="Helical" evidence="6">
    <location>
        <begin position="49"/>
        <end position="69"/>
    </location>
</feature>
<dbReference type="InterPro" id="IPR020846">
    <property type="entry name" value="MFS_dom"/>
</dbReference>
<evidence type="ECO:0000313" key="8">
    <source>
        <dbReference type="EMBL" id="MCS5714757.1"/>
    </source>
</evidence>
<evidence type="ECO:0000256" key="1">
    <source>
        <dbReference type="ARBA" id="ARBA00004651"/>
    </source>
</evidence>
<feature type="transmembrane region" description="Helical" evidence="6">
    <location>
        <begin position="307"/>
        <end position="328"/>
    </location>
</feature>
<protein>
    <submittedName>
        <fullName evidence="8">MFS transporter</fullName>
    </submittedName>
</protein>
<evidence type="ECO:0000256" key="3">
    <source>
        <dbReference type="ARBA" id="ARBA00022692"/>
    </source>
</evidence>
<keyword evidence="5 6" id="KW-0472">Membrane</keyword>
<dbReference type="SUPFAM" id="SSF103473">
    <property type="entry name" value="MFS general substrate transporter"/>
    <property type="match status" value="1"/>
</dbReference>
<evidence type="ECO:0000256" key="6">
    <source>
        <dbReference type="SAM" id="Phobius"/>
    </source>
</evidence>
<evidence type="ECO:0000256" key="5">
    <source>
        <dbReference type="ARBA" id="ARBA00023136"/>
    </source>
</evidence>
<comment type="subcellular location">
    <subcellularLocation>
        <location evidence="1">Cell membrane</location>
        <topology evidence="1">Multi-pass membrane protein</topology>
    </subcellularLocation>
</comment>
<dbReference type="EMBL" id="JANTEZ010000003">
    <property type="protein sequence ID" value="MCS5714757.1"/>
    <property type="molecule type" value="Genomic_DNA"/>
</dbReference>
<evidence type="ECO:0000256" key="2">
    <source>
        <dbReference type="ARBA" id="ARBA00022475"/>
    </source>
</evidence>
<accession>A0ABT2GEV7</accession>
<feature type="transmembrane region" description="Helical" evidence="6">
    <location>
        <begin position="283"/>
        <end position="301"/>
    </location>
</feature>
<dbReference type="InterPro" id="IPR011701">
    <property type="entry name" value="MFS"/>
</dbReference>
<dbReference type="PROSITE" id="PS50850">
    <property type="entry name" value="MFS"/>
    <property type="match status" value="1"/>
</dbReference>
<dbReference type="InterPro" id="IPR050189">
    <property type="entry name" value="MFS_Efflux_Transporters"/>
</dbReference>
<feature type="transmembrane region" description="Helical" evidence="6">
    <location>
        <begin position="135"/>
        <end position="157"/>
    </location>
</feature>
<feature type="transmembrane region" description="Helical" evidence="6">
    <location>
        <begin position="163"/>
        <end position="185"/>
    </location>
</feature>
<keyword evidence="3 6" id="KW-0812">Transmembrane</keyword>
<proteinExistence type="predicted"/>
<dbReference type="Pfam" id="PF07690">
    <property type="entry name" value="MFS_1"/>
    <property type="match status" value="1"/>
</dbReference>
<feature type="domain" description="Major facilitator superfamily (MFS) profile" evidence="7">
    <location>
        <begin position="11"/>
        <end position="401"/>
    </location>
</feature>
<dbReference type="InterPro" id="IPR036259">
    <property type="entry name" value="MFS_trans_sf"/>
</dbReference>
<feature type="transmembrane region" description="Helical" evidence="6">
    <location>
        <begin position="215"/>
        <end position="236"/>
    </location>
</feature>
<evidence type="ECO:0000259" key="7">
    <source>
        <dbReference type="PROSITE" id="PS50850"/>
    </source>
</evidence>
<dbReference type="PANTHER" id="PTHR43124:SF4">
    <property type="entry name" value="SUGAR EFFLUX TRANSPORTER"/>
    <property type="match status" value="1"/>
</dbReference>
<reference evidence="8" key="1">
    <citation type="submission" date="2022-08" db="EMBL/GenBank/DDBJ databases">
        <authorList>
            <person name="Deng Y."/>
            <person name="Han X.-F."/>
            <person name="Zhang Y.-Q."/>
        </authorList>
    </citation>
    <scope>NUCLEOTIDE SEQUENCE</scope>
    <source>
        <strain evidence="8">CPCC 205716</strain>
    </source>
</reference>
<keyword evidence="4 6" id="KW-1133">Transmembrane helix</keyword>
<feature type="transmembrane region" description="Helical" evidence="6">
    <location>
        <begin position="76"/>
        <end position="94"/>
    </location>
</feature>
<comment type="caution">
    <text evidence="8">The sequence shown here is derived from an EMBL/GenBank/DDBJ whole genome shotgun (WGS) entry which is preliminary data.</text>
</comment>
<dbReference type="Proteomes" id="UP001165580">
    <property type="component" value="Unassembled WGS sequence"/>
</dbReference>
<dbReference type="CDD" id="cd17324">
    <property type="entry name" value="MFS_NepI_like"/>
    <property type="match status" value="1"/>
</dbReference>
<keyword evidence="9" id="KW-1185">Reference proteome</keyword>
<evidence type="ECO:0000256" key="4">
    <source>
        <dbReference type="ARBA" id="ARBA00022989"/>
    </source>
</evidence>
<feature type="transmembrane region" description="Helical" evidence="6">
    <location>
        <begin position="100"/>
        <end position="123"/>
    </location>
</feature>
<sequence length="401" mass="42045">MPVVKRFPWGGLIILATAVFLSVTAEMIPTGLLPEMSSSLGVTESQTGLLISFFAFAVVLTSVPLSLLFRRVPRHLLLVGVLVVVAVTSVLASFAPGYEFLVVVRVIGGMAHGVFWGVVGAYSAHLVPKEQIGRAVALTTGGGTLAFVLGVPLATAVGHAFGWRIPFLAVGLLALLGAVLLWFMLPRVDHLKHAATDARLTESGRRRRFVWNDSIPAVALVCIFAAVVTVGHYSFYTYIAPFMIDRMGVAEGDVGLLLLVYGVAGAIGLVIAGSVFGKRPSTGLLISLAVTAASVLVLAVFTSNPVIAIGSFALWGVVFGIIPTLMATRLMHVADPAIRDASSAFYSTAFNIGIGLGAVVGALFLDAFGLEVLPWVDLVAIVLGASLLLATPMITRRAARS</sequence>
<feature type="transmembrane region" description="Helical" evidence="6">
    <location>
        <begin position="256"/>
        <end position="276"/>
    </location>
</feature>
<feature type="transmembrane region" description="Helical" evidence="6">
    <location>
        <begin position="375"/>
        <end position="395"/>
    </location>
</feature>
<dbReference type="PANTHER" id="PTHR43124">
    <property type="entry name" value="PURINE EFFLUX PUMP PBUE"/>
    <property type="match status" value="1"/>
</dbReference>
<dbReference type="Gene3D" id="1.20.1250.20">
    <property type="entry name" value="MFS general substrate transporter like domains"/>
    <property type="match status" value="1"/>
</dbReference>